<dbReference type="SUPFAM" id="SSF48452">
    <property type="entry name" value="TPR-like"/>
    <property type="match status" value="1"/>
</dbReference>
<dbReference type="InterPro" id="IPR008978">
    <property type="entry name" value="HSP20-like_chaperone"/>
</dbReference>
<dbReference type="Gene3D" id="2.60.40.790">
    <property type="match status" value="1"/>
</dbReference>
<evidence type="ECO:0000256" key="1">
    <source>
        <dbReference type="PROSITE-ProRule" id="PRU00339"/>
    </source>
</evidence>
<proteinExistence type="predicted"/>
<evidence type="ECO:0000259" key="2">
    <source>
        <dbReference type="PROSITE" id="PS51203"/>
    </source>
</evidence>
<comment type="caution">
    <text evidence="3">The sequence shown here is derived from an EMBL/GenBank/DDBJ whole genome shotgun (WGS) entry which is preliminary data.</text>
</comment>
<dbReference type="PANTHER" id="PTHR46492">
    <property type="entry name" value="DYNEIN ASSEMBLY FACTOR 4, AXONEMAL"/>
    <property type="match status" value="1"/>
</dbReference>
<organism evidence="3 4">
    <name type="scientific">Paragonimus heterotremus</name>
    <dbReference type="NCBI Taxonomy" id="100268"/>
    <lineage>
        <taxon>Eukaryota</taxon>
        <taxon>Metazoa</taxon>
        <taxon>Spiralia</taxon>
        <taxon>Lophotrochozoa</taxon>
        <taxon>Platyhelminthes</taxon>
        <taxon>Trematoda</taxon>
        <taxon>Digenea</taxon>
        <taxon>Plagiorchiida</taxon>
        <taxon>Troglotremata</taxon>
        <taxon>Troglotrematidae</taxon>
        <taxon>Paragonimus</taxon>
    </lineage>
</organism>
<dbReference type="SUPFAM" id="SSF49764">
    <property type="entry name" value="HSP20-like chaperones"/>
    <property type="match status" value="1"/>
</dbReference>
<dbReference type="PROSITE" id="PS51203">
    <property type="entry name" value="CS"/>
    <property type="match status" value="1"/>
</dbReference>
<dbReference type="PANTHER" id="PTHR46492:SF1">
    <property type="entry name" value="DYNEIN AXONEMAL ASSEMBLY FACTOR 4"/>
    <property type="match status" value="1"/>
</dbReference>
<keyword evidence="4" id="KW-1185">Reference proteome</keyword>
<dbReference type="SMART" id="SM00028">
    <property type="entry name" value="TPR"/>
    <property type="match status" value="3"/>
</dbReference>
<dbReference type="InterPro" id="IPR011990">
    <property type="entry name" value="TPR-like_helical_dom_sf"/>
</dbReference>
<dbReference type="EMBL" id="LUCH01006846">
    <property type="protein sequence ID" value="KAF5397059.1"/>
    <property type="molecule type" value="Genomic_DNA"/>
</dbReference>
<keyword evidence="1" id="KW-0802">TPR repeat</keyword>
<feature type="domain" description="CS" evidence="2">
    <location>
        <begin position="16"/>
        <end position="100"/>
    </location>
</feature>
<dbReference type="GO" id="GO:0036158">
    <property type="term" value="P:outer dynein arm assembly"/>
    <property type="evidence" value="ECO:0007669"/>
    <property type="project" value="TreeGrafter"/>
</dbReference>
<feature type="repeat" description="TPR" evidence="1">
    <location>
        <begin position="286"/>
        <end position="319"/>
    </location>
</feature>
<dbReference type="Proteomes" id="UP000748531">
    <property type="component" value="Unassembled WGS sequence"/>
</dbReference>
<gene>
    <name evidence="3" type="ORF">PHET_09607</name>
</gene>
<reference evidence="3" key="1">
    <citation type="submission" date="2019-05" db="EMBL/GenBank/DDBJ databases">
        <title>Annotation for the trematode Paragonimus heterotremus.</title>
        <authorList>
            <person name="Choi Y.-J."/>
        </authorList>
    </citation>
    <scope>NUCLEOTIDE SEQUENCE</scope>
    <source>
        <strain evidence="3">LC</strain>
    </source>
</reference>
<feature type="repeat" description="TPR" evidence="1">
    <location>
        <begin position="362"/>
        <end position="395"/>
    </location>
</feature>
<sequence length="415" mass="47852">MVKFRKPLAVELGMYLSIDDYAWCETDKELIIEVPLRGLSGVHRDVMLTKRYVKLIIKPYMFECALQHAILVEQSRLEIGGGCARFLLTKENAQIWTQLHSEDMKDRCKLLQIRQEAIAEVQKREQAREELKKVQIRQGEKDALNEVMKIEAAERERITQEKKEAGQKTVSELIGQYALDQDKELGMSGKIVEARQFANELTQRSKGFEDTKKEFSQIFQQKPIELPVRTSTKINVTFTPRIFPTPERESLKVEEEQWLSKQAEHRRAMLKRVVATEEVSEKEMDPIWLRGKGDSLFQAGDFEAAVEAYTRAIELSPKLHSAYSNRAACHLQLRNFFKALEDSSVALDLCVPAVPQNLRSRLRAHVRRGAAFCNLKMYKEALVEYKAAHKLDPTDVTIEGDMRNLERFLNQEPTV</sequence>
<dbReference type="InterPro" id="IPR019734">
    <property type="entry name" value="TPR_rpt"/>
</dbReference>
<dbReference type="OrthoDB" id="348005at2759"/>
<dbReference type="AlphaFoldDB" id="A0A8J4WED6"/>
<accession>A0A8J4WED6</accession>
<name>A0A8J4WED6_9TREM</name>
<dbReference type="GO" id="GO:0003341">
    <property type="term" value="P:cilium movement"/>
    <property type="evidence" value="ECO:0007669"/>
    <property type="project" value="TreeGrafter"/>
</dbReference>
<dbReference type="PROSITE" id="PS50005">
    <property type="entry name" value="TPR"/>
    <property type="match status" value="2"/>
</dbReference>
<dbReference type="Gene3D" id="1.25.40.10">
    <property type="entry name" value="Tetratricopeptide repeat domain"/>
    <property type="match status" value="1"/>
</dbReference>
<dbReference type="InterPro" id="IPR052004">
    <property type="entry name" value="Dynein_assembly_factor_4"/>
</dbReference>
<dbReference type="Pfam" id="PF13414">
    <property type="entry name" value="TPR_11"/>
    <property type="match status" value="1"/>
</dbReference>
<evidence type="ECO:0000313" key="3">
    <source>
        <dbReference type="EMBL" id="KAF5397059.1"/>
    </source>
</evidence>
<dbReference type="GO" id="GO:0036159">
    <property type="term" value="P:inner dynein arm assembly"/>
    <property type="evidence" value="ECO:0007669"/>
    <property type="project" value="TreeGrafter"/>
</dbReference>
<protein>
    <submittedName>
        <fullName evidence="3">Dynein axonemal assembly factor 4</fullName>
    </submittedName>
</protein>
<evidence type="ECO:0000313" key="4">
    <source>
        <dbReference type="Proteomes" id="UP000748531"/>
    </source>
</evidence>
<dbReference type="InterPro" id="IPR007052">
    <property type="entry name" value="CS_dom"/>
</dbReference>